<protein>
    <submittedName>
        <fullName evidence="2">Uncharacterized protein</fullName>
    </submittedName>
</protein>
<accession>A0A1U9NP27</accession>
<organism evidence="2 3">
    <name type="scientific">Anaerohalosphaera lusitana</name>
    <dbReference type="NCBI Taxonomy" id="1936003"/>
    <lineage>
        <taxon>Bacteria</taxon>
        <taxon>Pseudomonadati</taxon>
        <taxon>Planctomycetota</taxon>
        <taxon>Phycisphaerae</taxon>
        <taxon>Sedimentisphaerales</taxon>
        <taxon>Anaerohalosphaeraceae</taxon>
        <taxon>Anaerohalosphaera</taxon>
    </lineage>
</organism>
<dbReference type="RefSeq" id="WP_169853230.1">
    <property type="nucleotide sequence ID" value="NZ_CP019791.1"/>
</dbReference>
<evidence type="ECO:0000256" key="1">
    <source>
        <dbReference type="SAM" id="SignalP"/>
    </source>
</evidence>
<evidence type="ECO:0000313" key="3">
    <source>
        <dbReference type="Proteomes" id="UP000189674"/>
    </source>
</evidence>
<sequence precursor="true">MRTTAYLCCCLAFVLSTAASKTVGILNRTTNAPIVTSYQQCCDLGPDTRIWPELRETRKTSTFPIITTDTAILTRRNITENSSAILHISTSDTEILPLDLPQNTSTDTTATTSFSPDFVLDLQY</sequence>
<gene>
    <name evidence="2" type="ORF">STSP2_02865</name>
</gene>
<dbReference type="AlphaFoldDB" id="A0A1U9NP27"/>
<keyword evidence="3" id="KW-1185">Reference proteome</keyword>
<feature type="signal peptide" evidence="1">
    <location>
        <begin position="1"/>
        <end position="21"/>
    </location>
</feature>
<reference evidence="3" key="1">
    <citation type="submission" date="2017-02" db="EMBL/GenBank/DDBJ databases">
        <title>Comparative genomics and description of representatives of a novel lineage of planctomycetes thriving in anoxic sediments.</title>
        <authorList>
            <person name="Spring S."/>
            <person name="Bunk B."/>
            <person name="Sproer C."/>
        </authorList>
    </citation>
    <scope>NUCLEOTIDE SEQUENCE [LARGE SCALE GENOMIC DNA]</scope>
    <source>
        <strain evidence="3">ST-NAGAB-D1</strain>
    </source>
</reference>
<evidence type="ECO:0000313" key="2">
    <source>
        <dbReference type="EMBL" id="AQT69671.1"/>
    </source>
</evidence>
<dbReference type="Proteomes" id="UP000189674">
    <property type="component" value="Chromosome"/>
</dbReference>
<proteinExistence type="predicted"/>
<keyword evidence="1" id="KW-0732">Signal</keyword>
<dbReference type="KEGG" id="alus:STSP2_02865"/>
<name>A0A1U9NP27_9BACT</name>
<dbReference type="EMBL" id="CP019791">
    <property type="protein sequence ID" value="AQT69671.1"/>
    <property type="molecule type" value="Genomic_DNA"/>
</dbReference>
<feature type="chain" id="PRO_5012234090" evidence="1">
    <location>
        <begin position="22"/>
        <end position="124"/>
    </location>
</feature>